<evidence type="ECO:0000313" key="2">
    <source>
        <dbReference type="EMBL" id="MFC6385945.1"/>
    </source>
</evidence>
<protein>
    <submittedName>
        <fullName evidence="2">Sigma-70 family RNA polymerase sigma factor</fullName>
    </submittedName>
</protein>
<proteinExistence type="predicted"/>
<dbReference type="InterPro" id="IPR014284">
    <property type="entry name" value="RNA_pol_sigma-70_dom"/>
</dbReference>
<gene>
    <name evidence="2" type="ORF">ACFP7A_04955</name>
</gene>
<accession>A0ABW1WFR2</accession>
<feature type="domain" description="HTH luxR-type" evidence="1">
    <location>
        <begin position="159"/>
        <end position="186"/>
    </location>
</feature>
<reference evidence="3" key="1">
    <citation type="journal article" date="2019" name="Int. J. Syst. Evol. Microbiol.">
        <title>The Global Catalogue of Microorganisms (GCM) 10K type strain sequencing project: providing services to taxonomists for standard genome sequencing and annotation.</title>
        <authorList>
            <consortium name="The Broad Institute Genomics Platform"/>
            <consortium name="The Broad Institute Genome Sequencing Center for Infectious Disease"/>
            <person name="Wu L."/>
            <person name="Ma J."/>
        </authorList>
    </citation>
    <scope>NUCLEOTIDE SEQUENCE [LARGE SCALE GENOMIC DNA]</scope>
    <source>
        <strain evidence="3">CCUG 42001</strain>
    </source>
</reference>
<dbReference type="CDD" id="cd06170">
    <property type="entry name" value="LuxR_C_like"/>
    <property type="match status" value="1"/>
</dbReference>
<keyword evidence="3" id="KW-1185">Reference proteome</keyword>
<dbReference type="PROSITE" id="PS00622">
    <property type="entry name" value="HTH_LUXR_1"/>
    <property type="match status" value="1"/>
</dbReference>
<organism evidence="2 3">
    <name type="scientific">Sporolactobacillus kofuensis</name>
    <dbReference type="NCBI Taxonomy" id="269672"/>
    <lineage>
        <taxon>Bacteria</taxon>
        <taxon>Bacillati</taxon>
        <taxon>Bacillota</taxon>
        <taxon>Bacilli</taxon>
        <taxon>Bacillales</taxon>
        <taxon>Sporolactobacillaceae</taxon>
        <taxon>Sporolactobacillus</taxon>
    </lineage>
</organism>
<dbReference type="Gene3D" id="1.10.1740.10">
    <property type="match status" value="1"/>
</dbReference>
<evidence type="ECO:0000313" key="3">
    <source>
        <dbReference type="Proteomes" id="UP001596267"/>
    </source>
</evidence>
<evidence type="ECO:0000259" key="1">
    <source>
        <dbReference type="PROSITE" id="PS00622"/>
    </source>
</evidence>
<name>A0ABW1WFR2_9BACL</name>
<dbReference type="InterPro" id="IPR036388">
    <property type="entry name" value="WH-like_DNA-bd_sf"/>
</dbReference>
<dbReference type="InterPro" id="IPR000792">
    <property type="entry name" value="Tscrpt_reg_LuxR_C"/>
</dbReference>
<comment type="caution">
    <text evidence="2">The sequence shown here is derived from an EMBL/GenBank/DDBJ whole genome shotgun (WGS) entry which is preliminary data.</text>
</comment>
<dbReference type="InterPro" id="IPR013324">
    <property type="entry name" value="RNA_pol_sigma_r3/r4-like"/>
</dbReference>
<dbReference type="NCBIfam" id="TIGR02937">
    <property type="entry name" value="sigma70-ECF"/>
    <property type="match status" value="1"/>
</dbReference>
<dbReference type="Pfam" id="PF00196">
    <property type="entry name" value="GerE"/>
    <property type="match status" value="1"/>
</dbReference>
<dbReference type="InterPro" id="IPR013325">
    <property type="entry name" value="RNA_pol_sigma_r2"/>
</dbReference>
<dbReference type="SUPFAM" id="SSF88946">
    <property type="entry name" value="Sigma2 domain of RNA polymerase sigma factors"/>
    <property type="match status" value="1"/>
</dbReference>
<dbReference type="SUPFAM" id="SSF88659">
    <property type="entry name" value="Sigma3 and sigma4 domains of RNA polymerase sigma factors"/>
    <property type="match status" value="1"/>
</dbReference>
<dbReference type="EMBL" id="JBHSTQ010000003">
    <property type="protein sequence ID" value="MFC6385945.1"/>
    <property type="molecule type" value="Genomic_DNA"/>
</dbReference>
<dbReference type="Proteomes" id="UP001596267">
    <property type="component" value="Unassembled WGS sequence"/>
</dbReference>
<dbReference type="RefSeq" id="WP_253052349.1">
    <property type="nucleotide sequence ID" value="NZ_JAMXWN010000002.1"/>
</dbReference>
<sequence>MPFTDYFADPSESQNLAFERLKKKYEPLIFKTVHTYFQRYKRHLGGATDREELEQIAVIALWQANLRFNVSEVGENREPEAVFIAYAASTIRGNVSDYLRKLSKRGNYETLTQSDLPLEIPDSSPNDSIHDQMLAYLKDYRSLLSPRENLYLELSIIKGWTTKQIAEFTNVSENTVRSWKKSLCKKLKPLKGQVLNR</sequence>
<dbReference type="Gene3D" id="1.10.10.10">
    <property type="entry name" value="Winged helix-like DNA-binding domain superfamily/Winged helix DNA-binding domain"/>
    <property type="match status" value="1"/>
</dbReference>